<reference evidence="2 3" key="1">
    <citation type="submission" date="2020-06" db="EMBL/GenBank/DDBJ databases">
        <title>REHAB project genomes.</title>
        <authorList>
            <person name="Shaw L.P."/>
        </authorList>
    </citation>
    <scope>NUCLEOTIDE SEQUENCE [LARGE SCALE GENOMIC DNA]</scope>
    <source>
        <strain evidence="2 3">RHB01-C20</strain>
    </source>
</reference>
<evidence type="ECO:0000256" key="1">
    <source>
        <dbReference type="SAM" id="MobiDB-lite"/>
    </source>
</evidence>
<evidence type="ECO:0000313" key="2">
    <source>
        <dbReference type="EMBL" id="QMS36938.1"/>
    </source>
</evidence>
<dbReference type="RefSeq" id="WP_112794030.1">
    <property type="nucleotide sequence ID" value="NZ_BGEU01000075.1"/>
</dbReference>
<dbReference type="AlphaFoldDB" id="A0A7D7P508"/>
<sequence>MTPEEFICKHITEKLVAEGFPEIVARGGACRGLDYYRRSSQASRKGAMFNDCLFRARQWALGQTNVTERKEKKKPGRIKVGQPGLS</sequence>
<feature type="region of interest" description="Disordered" evidence="1">
    <location>
        <begin position="65"/>
        <end position="86"/>
    </location>
</feature>
<dbReference type="EMBL" id="CP055981">
    <property type="protein sequence ID" value="QMS36938.1"/>
    <property type="molecule type" value="Genomic_DNA"/>
</dbReference>
<name>A0A7D7P508_ECOLX</name>
<accession>A0A7D7P508</accession>
<protein>
    <submittedName>
        <fullName evidence="2">Uncharacterized protein</fullName>
    </submittedName>
</protein>
<organism evidence="2 3">
    <name type="scientific">Escherichia coli</name>
    <dbReference type="NCBI Taxonomy" id="562"/>
    <lineage>
        <taxon>Bacteria</taxon>
        <taxon>Pseudomonadati</taxon>
        <taxon>Pseudomonadota</taxon>
        <taxon>Gammaproteobacteria</taxon>
        <taxon>Enterobacterales</taxon>
        <taxon>Enterobacteriaceae</taxon>
        <taxon>Escherichia</taxon>
    </lineage>
</organism>
<gene>
    <name evidence="2" type="ORF">HVV39_02400</name>
</gene>
<evidence type="ECO:0000313" key="3">
    <source>
        <dbReference type="Proteomes" id="UP000514533"/>
    </source>
</evidence>
<dbReference type="Proteomes" id="UP000514533">
    <property type="component" value="Chromosome"/>
</dbReference>
<proteinExistence type="predicted"/>